<dbReference type="AlphaFoldDB" id="A0A2W5K988"/>
<proteinExistence type="predicted"/>
<evidence type="ECO:0000256" key="3">
    <source>
        <dbReference type="ARBA" id="ARBA00022989"/>
    </source>
</evidence>
<evidence type="ECO:0000313" key="6">
    <source>
        <dbReference type="EMBL" id="PZQ13441.1"/>
    </source>
</evidence>
<dbReference type="InterPro" id="IPR010652">
    <property type="entry name" value="DUF1232"/>
</dbReference>
<evidence type="ECO:0000256" key="4">
    <source>
        <dbReference type="ARBA" id="ARBA00023136"/>
    </source>
</evidence>
<sequence>MRITIELEPADLELLSGALEASRRTAAHVEEVDIIDGAKHALDSLCAGAVPSYIRKRLVHVQRLIVMLEDEAWALPAPERQEVLATLAYFSDPEDLIADDLQIIGLLDDAIVLELLVRRLRRVLSAYERFCTMRRTLAAALEDRLALARRLAAERVRLHARMRRAAASAGAVRATAPA</sequence>
<evidence type="ECO:0000313" key="7">
    <source>
        <dbReference type="Proteomes" id="UP000249046"/>
    </source>
</evidence>
<organism evidence="6 7">
    <name type="scientific">Rhodanobacter denitrificans</name>
    <dbReference type="NCBI Taxonomy" id="666685"/>
    <lineage>
        <taxon>Bacteria</taxon>
        <taxon>Pseudomonadati</taxon>
        <taxon>Pseudomonadota</taxon>
        <taxon>Gammaproteobacteria</taxon>
        <taxon>Lysobacterales</taxon>
        <taxon>Rhodanobacteraceae</taxon>
        <taxon>Rhodanobacter</taxon>
    </lineage>
</organism>
<keyword evidence="4" id="KW-0472">Membrane</keyword>
<reference evidence="6 7" key="1">
    <citation type="submission" date="2017-08" db="EMBL/GenBank/DDBJ databases">
        <title>Infants hospitalized years apart are colonized by the same room-sourced microbial strains.</title>
        <authorList>
            <person name="Brooks B."/>
            <person name="Olm M.R."/>
            <person name="Firek B.A."/>
            <person name="Baker R."/>
            <person name="Thomas B.C."/>
            <person name="Morowitz M.J."/>
            <person name="Banfield J.F."/>
        </authorList>
    </citation>
    <scope>NUCLEOTIDE SEQUENCE [LARGE SCALE GENOMIC DNA]</scope>
    <source>
        <strain evidence="6">S2_005_003_R2_42</strain>
    </source>
</reference>
<feature type="domain" description="DUF1232" evidence="5">
    <location>
        <begin position="83"/>
        <end position="113"/>
    </location>
</feature>
<dbReference type="Pfam" id="PF06803">
    <property type="entry name" value="DUF1232"/>
    <property type="match status" value="1"/>
</dbReference>
<keyword evidence="3" id="KW-1133">Transmembrane helix</keyword>
<dbReference type="Proteomes" id="UP000249046">
    <property type="component" value="Unassembled WGS sequence"/>
</dbReference>
<accession>A0A2W5K988</accession>
<comment type="subcellular location">
    <subcellularLocation>
        <location evidence="1">Endomembrane system</location>
        <topology evidence="1">Multi-pass membrane protein</topology>
    </subcellularLocation>
</comment>
<evidence type="ECO:0000259" key="5">
    <source>
        <dbReference type="Pfam" id="PF06803"/>
    </source>
</evidence>
<evidence type="ECO:0000256" key="2">
    <source>
        <dbReference type="ARBA" id="ARBA00022692"/>
    </source>
</evidence>
<dbReference type="GO" id="GO:0012505">
    <property type="term" value="C:endomembrane system"/>
    <property type="evidence" value="ECO:0007669"/>
    <property type="project" value="UniProtKB-SubCell"/>
</dbReference>
<comment type="caution">
    <text evidence="6">The sequence shown here is derived from an EMBL/GenBank/DDBJ whole genome shotgun (WGS) entry which is preliminary data.</text>
</comment>
<keyword evidence="2" id="KW-0812">Transmembrane</keyword>
<evidence type="ECO:0000256" key="1">
    <source>
        <dbReference type="ARBA" id="ARBA00004127"/>
    </source>
</evidence>
<gene>
    <name evidence="6" type="ORF">DI564_11115</name>
</gene>
<dbReference type="EMBL" id="QFPO01000009">
    <property type="protein sequence ID" value="PZQ13441.1"/>
    <property type="molecule type" value="Genomic_DNA"/>
</dbReference>
<name>A0A2W5K988_9GAMM</name>
<protein>
    <recommendedName>
        <fullName evidence="5">DUF1232 domain-containing protein</fullName>
    </recommendedName>
</protein>